<name>A0A7W9LYT6_9PSEU</name>
<feature type="transmembrane region" description="Helical" evidence="2">
    <location>
        <begin position="21"/>
        <end position="49"/>
    </location>
</feature>
<keyword evidence="4" id="KW-1185">Reference proteome</keyword>
<evidence type="ECO:0000256" key="2">
    <source>
        <dbReference type="SAM" id="Phobius"/>
    </source>
</evidence>
<keyword evidence="2" id="KW-0472">Membrane</keyword>
<evidence type="ECO:0000256" key="1">
    <source>
        <dbReference type="SAM" id="MobiDB-lite"/>
    </source>
</evidence>
<comment type="caution">
    <text evidence="3">The sequence shown here is derived from an EMBL/GenBank/DDBJ whole genome shotgun (WGS) entry which is preliminary data.</text>
</comment>
<dbReference type="RefSeq" id="WP_184916546.1">
    <property type="nucleotide sequence ID" value="NZ_JACHMO010000001.1"/>
</dbReference>
<reference evidence="3 4" key="1">
    <citation type="submission" date="2020-08" db="EMBL/GenBank/DDBJ databases">
        <title>Sequencing the genomes of 1000 actinobacteria strains.</title>
        <authorList>
            <person name="Klenk H.-P."/>
        </authorList>
    </citation>
    <scope>NUCLEOTIDE SEQUENCE [LARGE SCALE GENOMIC DNA]</scope>
    <source>
        <strain evidence="3 4">DSM 45486</strain>
    </source>
</reference>
<dbReference type="Gene3D" id="2.160.20.80">
    <property type="entry name" value="E3 ubiquitin-protein ligase SopA"/>
    <property type="match status" value="1"/>
</dbReference>
<dbReference type="AlphaFoldDB" id="A0A7W9LYT6"/>
<protein>
    <recommendedName>
        <fullName evidence="5">Pentapeptide repeat protein</fullName>
    </recommendedName>
</protein>
<keyword evidence="2" id="KW-0812">Transmembrane</keyword>
<dbReference type="EMBL" id="JACHMO010000001">
    <property type="protein sequence ID" value="MBB5801131.1"/>
    <property type="molecule type" value="Genomic_DNA"/>
</dbReference>
<evidence type="ECO:0000313" key="3">
    <source>
        <dbReference type="EMBL" id="MBB5801131.1"/>
    </source>
</evidence>
<keyword evidence="2" id="KW-1133">Transmembrane helix</keyword>
<sequence length="371" mass="39667">MGVLRTAARRRPALRGPALRLPFAGHIALWLLLGVVVAALTAWALWLLLGQPALRPASSGPASTQDKFDGLKIALTVVGGIGGVIALTVAYRKQRLGEAAERREDTKAFTDRFTKASELIGSPQAAVRLAGIYAMAALADDWDEHRQTCIDVLCAYLRMPYDPHTTTPPSGNRGLGLRKPSPRRDTTHPAPTSAGAASTADHREEQQVRHTVIRVIAAHLRPTSPVSWNGHVFDFTGATLDGGDLTKINLVPGTIMIFRDATFPRGQVSFVGSSFSGGQVDFGRATFSGSQVNFWGATFSGSQVNFWGATFSGSQVSFVGSSFSGGQVDFGRATFSSGLVDFSAAAVSDVLRQFDLLPDDAARWVRLPTSR</sequence>
<evidence type="ECO:0008006" key="5">
    <source>
        <dbReference type="Google" id="ProtNLM"/>
    </source>
</evidence>
<proteinExistence type="predicted"/>
<gene>
    <name evidence="3" type="ORF">F4560_000899</name>
</gene>
<feature type="region of interest" description="Disordered" evidence="1">
    <location>
        <begin position="164"/>
        <end position="205"/>
    </location>
</feature>
<organism evidence="3 4">
    <name type="scientific">Saccharothrix ecbatanensis</name>
    <dbReference type="NCBI Taxonomy" id="1105145"/>
    <lineage>
        <taxon>Bacteria</taxon>
        <taxon>Bacillati</taxon>
        <taxon>Actinomycetota</taxon>
        <taxon>Actinomycetes</taxon>
        <taxon>Pseudonocardiales</taxon>
        <taxon>Pseudonocardiaceae</taxon>
        <taxon>Saccharothrix</taxon>
    </lineage>
</organism>
<feature type="transmembrane region" description="Helical" evidence="2">
    <location>
        <begin position="73"/>
        <end position="91"/>
    </location>
</feature>
<feature type="compositionally biased region" description="Low complexity" evidence="1">
    <location>
        <begin position="188"/>
        <end position="199"/>
    </location>
</feature>
<accession>A0A7W9LYT6</accession>
<dbReference type="Proteomes" id="UP000552097">
    <property type="component" value="Unassembled WGS sequence"/>
</dbReference>
<evidence type="ECO:0000313" key="4">
    <source>
        <dbReference type="Proteomes" id="UP000552097"/>
    </source>
</evidence>